<sequence length="82" mass="9066">MFLTKGKASMRIREEKEQSVDIVLTAREAAQIARNILENQKAAGPGAVALAELLQKEGFTAAQGQASDRYEWKTPDDMEQNT</sequence>
<protein>
    <submittedName>
        <fullName evidence="1">Uncharacterized protein</fullName>
    </submittedName>
</protein>
<organism evidence="1 2">
    <name type="scientific">Acidithiobacillus ferrivorans SS3</name>
    <dbReference type="NCBI Taxonomy" id="743299"/>
    <lineage>
        <taxon>Bacteria</taxon>
        <taxon>Pseudomonadati</taxon>
        <taxon>Pseudomonadota</taxon>
        <taxon>Acidithiobacillia</taxon>
        <taxon>Acidithiobacillales</taxon>
        <taxon>Acidithiobacillaceae</taxon>
        <taxon>Acidithiobacillus</taxon>
    </lineage>
</organism>
<dbReference type="AlphaFoldDB" id="G0JPJ2"/>
<evidence type="ECO:0000313" key="2">
    <source>
        <dbReference type="Proteomes" id="UP000009220"/>
    </source>
</evidence>
<proteinExistence type="predicted"/>
<evidence type="ECO:0000313" key="1">
    <source>
        <dbReference type="EMBL" id="AEM48533.1"/>
    </source>
</evidence>
<dbReference type="KEGG" id="afi:Acife_2439"/>
<name>G0JPJ2_9PROT</name>
<dbReference type="HOGENOM" id="CLU_2550601_0_0_6"/>
<dbReference type="STRING" id="743299.Acife_2439"/>
<reference evidence="1 2" key="1">
    <citation type="journal article" date="2011" name="J. Bacteriol.">
        <title>Draft genome of the psychrotolerant acidophile Acidithiobacillus ferrivorans SS3.</title>
        <authorList>
            <person name="Liljeqvist M."/>
            <person name="Valdes J."/>
            <person name="Holmes D.S."/>
            <person name="Dopson M."/>
        </authorList>
    </citation>
    <scope>NUCLEOTIDE SEQUENCE [LARGE SCALE GENOMIC DNA]</scope>
    <source>
        <strain evidence="1 2">SS3</strain>
    </source>
</reference>
<dbReference type="EMBL" id="CP002985">
    <property type="protein sequence ID" value="AEM48533.1"/>
    <property type="molecule type" value="Genomic_DNA"/>
</dbReference>
<gene>
    <name evidence="1" type="ORF">Acife_2439</name>
</gene>
<dbReference type="Proteomes" id="UP000009220">
    <property type="component" value="Chromosome"/>
</dbReference>
<dbReference type="eggNOG" id="ENOG5032CSQ">
    <property type="taxonomic scope" value="Bacteria"/>
</dbReference>
<accession>G0JPJ2</accession>